<feature type="region of interest" description="Disordered" evidence="1">
    <location>
        <begin position="230"/>
        <end position="251"/>
    </location>
</feature>
<gene>
    <name evidence="2" type="ORF">DLJ58_24125</name>
</gene>
<name>A0A3N9WZY3_9ACTN</name>
<keyword evidence="3" id="KW-1185">Reference proteome</keyword>
<proteinExistence type="predicted"/>
<dbReference type="InterPro" id="IPR011101">
    <property type="entry name" value="DUF5131"/>
</dbReference>
<dbReference type="OrthoDB" id="9787478at2"/>
<dbReference type="RefSeq" id="WP_124859552.1">
    <property type="nucleotide sequence ID" value="NZ_JBEXYX010000017.1"/>
</dbReference>
<dbReference type="EMBL" id="QGSY01000237">
    <property type="protein sequence ID" value="RQX06436.1"/>
    <property type="molecule type" value="Genomic_DNA"/>
</dbReference>
<accession>A0A3N9WZY3</accession>
<evidence type="ECO:0008006" key="4">
    <source>
        <dbReference type="Google" id="ProtNLM"/>
    </source>
</evidence>
<evidence type="ECO:0000313" key="3">
    <source>
        <dbReference type="Proteomes" id="UP000266889"/>
    </source>
</evidence>
<comment type="caution">
    <text evidence="2">The sequence shown here is derived from an EMBL/GenBank/DDBJ whole genome shotgun (WGS) entry which is preliminary data.</text>
</comment>
<sequence>MADKSAIEWTEATWNPTTGCDRISSGCDNCYALTLAKRLKAMGSAKYQTDGDPRTSGPGFGIALHPDALDIPRRWRDPRTVFVNSMSDLFHARVPLEYVQQVFEVMRETPRHTFQVLTKRASRLARLAHHLDWPVNVWMGVSVEDESHRSRIDCLRQVPAAVRFISAEPLLGPLPRLNLAGMDWLIAGGESGQGCRPMDRSWVTDLRDQCDQAGTAFFFKQWGGRTPKAGGRLLDGRTWDEMPTPRLPAAA</sequence>
<reference evidence="2 3" key="1">
    <citation type="submission" date="2018-05" db="EMBL/GenBank/DDBJ databases">
        <title>Micromonospora from Atacama Desert.</title>
        <authorList>
            <person name="Carro L."/>
            <person name="Goodfellow M."/>
            <person name="Klenk H.-P."/>
        </authorList>
    </citation>
    <scope>NUCLEOTIDE SEQUENCE [LARGE SCALE GENOMIC DNA]</scope>
    <source>
        <strain evidence="2 3">LB32</strain>
    </source>
</reference>
<dbReference type="Proteomes" id="UP000266889">
    <property type="component" value="Unassembled WGS sequence"/>
</dbReference>
<evidence type="ECO:0000313" key="2">
    <source>
        <dbReference type="EMBL" id="RQX06436.1"/>
    </source>
</evidence>
<protein>
    <recommendedName>
        <fullName evidence="4">Phage Gp37/Gp68 family protein</fullName>
    </recommendedName>
</protein>
<evidence type="ECO:0000256" key="1">
    <source>
        <dbReference type="SAM" id="MobiDB-lite"/>
    </source>
</evidence>
<organism evidence="2 3">
    <name type="scientific">Micromonospora arida</name>
    <dbReference type="NCBI Taxonomy" id="2203715"/>
    <lineage>
        <taxon>Bacteria</taxon>
        <taxon>Bacillati</taxon>
        <taxon>Actinomycetota</taxon>
        <taxon>Actinomycetes</taxon>
        <taxon>Micromonosporales</taxon>
        <taxon>Micromonosporaceae</taxon>
        <taxon>Micromonospora</taxon>
    </lineage>
</organism>
<dbReference type="Pfam" id="PF07505">
    <property type="entry name" value="DUF5131"/>
    <property type="match status" value="1"/>
</dbReference>
<dbReference type="AlphaFoldDB" id="A0A3N9WZY3"/>